<evidence type="ECO:0000256" key="1">
    <source>
        <dbReference type="ARBA" id="ARBA00022612"/>
    </source>
</evidence>
<dbReference type="InterPro" id="IPR006433">
    <property type="entry name" value="Prohead_protease"/>
</dbReference>
<evidence type="ECO:0000313" key="6">
    <source>
        <dbReference type="EMBL" id="UXN70587.1"/>
    </source>
</evidence>
<feature type="domain" description="Prohead serine protease" evidence="5">
    <location>
        <begin position="4"/>
        <end position="145"/>
    </location>
</feature>
<dbReference type="InterPro" id="IPR054613">
    <property type="entry name" value="Peptidase_S78_dom"/>
</dbReference>
<organism evidence="6 7">
    <name type="scientific">Devosia neptuniae</name>
    <dbReference type="NCBI Taxonomy" id="191302"/>
    <lineage>
        <taxon>Bacteria</taxon>
        <taxon>Pseudomonadati</taxon>
        <taxon>Pseudomonadota</taxon>
        <taxon>Alphaproteobacteria</taxon>
        <taxon>Hyphomicrobiales</taxon>
        <taxon>Devosiaceae</taxon>
        <taxon>Devosia</taxon>
    </lineage>
</organism>
<keyword evidence="2 6" id="KW-0645">Protease</keyword>
<accession>A0ABY6CH51</accession>
<name>A0ABY6CH51_9HYPH</name>
<keyword evidence="1" id="KW-1188">Viral release from host cell</keyword>
<protein>
    <submittedName>
        <fullName evidence="6">HK97 family phage prohead protease</fullName>
    </submittedName>
</protein>
<sequence length="173" mass="19065">MPSVNGYAALFQNETVIAGEFRERIARGAFSKSLRDADVVALLDHDTGRVIGRKSVGTLTLREDLIGLWVSIDVDNSTPEGQTVLGAVTRQDLKGMSFGFRVRKEEWADGGSRLPLRTLTEIELHEVSVVAFPAYERTSIVLSRSTPQSPRESQANAGRRRAEAAMRRRGIPV</sequence>
<feature type="region of interest" description="Disordered" evidence="4">
    <location>
        <begin position="143"/>
        <end position="173"/>
    </location>
</feature>
<dbReference type="Proteomes" id="UP001061862">
    <property type="component" value="Chromosome"/>
</dbReference>
<dbReference type="GO" id="GO:0008233">
    <property type="term" value="F:peptidase activity"/>
    <property type="evidence" value="ECO:0007669"/>
    <property type="project" value="UniProtKB-KW"/>
</dbReference>
<dbReference type="EMBL" id="CP104965">
    <property type="protein sequence ID" value="UXN70587.1"/>
    <property type="molecule type" value="Genomic_DNA"/>
</dbReference>
<dbReference type="GO" id="GO:0006508">
    <property type="term" value="P:proteolysis"/>
    <property type="evidence" value="ECO:0007669"/>
    <property type="project" value="UniProtKB-KW"/>
</dbReference>
<evidence type="ECO:0000313" key="7">
    <source>
        <dbReference type="Proteomes" id="UP001061862"/>
    </source>
</evidence>
<proteinExistence type="predicted"/>
<evidence type="ECO:0000256" key="4">
    <source>
        <dbReference type="SAM" id="MobiDB-lite"/>
    </source>
</evidence>
<dbReference type="NCBIfam" id="TIGR01543">
    <property type="entry name" value="proheadase_HK97"/>
    <property type="match status" value="1"/>
</dbReference>
<keyword evidence="7" id="KW-1185">Reference proteome</keyword>
<feature type="compositionally biased region" description="Polar residues" evidence="4">
    <location>
        <begin position="143"/>
        <end position="154"/>
    </location>
</feature>
<dbReference type="RefSeq" id="WP_262169710.1">
    <property type="nucleotide sequence ID" value="NZ_CP104965.1"/>
</dbReference>
<keyword evidence="3" id="KW-0378">Hydrolase</keyword>
<evidence type="ECO:0000256" key="3">
    <source>
        <dbReference type="ARBA" id="ARBA00022801"/>
    </source>
</evidence>
<evidence type="ECO:0000259" key="5">
    <source>
        <dbReference type="Pfam" id="PF04586"/>
    </source>
</evidence>
<gene>
    <name evidence="6" type="ORF">N8A98_05175</name>
</gene>
<dbReference type="Pfam" id="PF04586">
    <property type="entry name" value="Peptidase_S78"/>
    <property type="match status" value="1"/>
</dbReference>
<reference evidence="6 7" key="1">
    <citation type="submission" date="2022-09" db="EMBL/GenBank/DDBJ databases">
        <title>Interaction between co-microsymbionts with complementary sets of symbiotic genes in legume-rhizobium systems.</title>
        <authorList>
            <person name="Safronova V."/>
            <person name="Sazanova A."/>
            <person name="Afonin A."/>
            <person name="Chirak E."/>
        </authorList>
    </citation>
    <scope>NUCLEOTIDE SEQUENCE [LARGE SCALE GENOMIC DNA]</scope>
    <source>
        <strain evidence="6 7">A18/4-1</strain>
    </source>
</reference>
<evidence type="ECO:0000256" key="2">
    <source>
        <dbReference type="ARBA" id="ARBA00022670"/>
    </source>
</evidence>